<keyword evidence="7" id="KW-1185">Reference proteome</keyword>
<comment type="pathway">
    <text evidence="1">Carbohydrate acid metabolism.</text>
</comment>
<proteinExistence type="inferred from homology"/>
<dbReference type="Proteomes" id="UP000440004">
    <property type="component" value="Unassembled WGS sequence"/>
</dbReference>
<evidence type="ECO:0000313" key="6">
    <source>
        <dbReference type="EMBL" id="MPW25414.1"/>
    </source>
</evidence>
<evidence type="ECO:0000313" key="7">
    <source>
        <dbReference type="Proteomes" id="UP000440004"/>
    </source>
</evidence>
<dbReference type="Gene3D" id="3.20.20.70">
    <property type="entry name" value="Aldolase class I"/>
    <property type="match status" value="1"/>
</dbReference>
<comment type="similarity">
    <text evidence="2">Belongs to the KHG/KDPG aldolase family.</text>
</comment>
<dbReference type="EC" id="4.1.3.16" evidence="6"/>
<keyword evidence="5" id="KW-0119">Carbohydrate metabolism</keyword>
<dbReference type="AlphaFoldDB" id="A0A6A7K7M7"/>
<dbReference type="CDD" id="cd00452">
    <property type="entry name" value="KDPG_aldolase"/>
    <property type="match status" value="1"/>
</dbReference>
<dbReference type="GO" id="GO:0008675">
    <property type="term" value="F:2-dehydro-3-deoxy-phosphogluconate aldolase activity"/>
    <property type="evidence" value="ECO:0007669"/>
    <property type="project" value="UniProtKB-EC"/>
</dbReference>
<keyword evidence="4 6" id="KW-0456">Lyase</keyword>
<evidence type="ECO:0000256" key="5">
    <source>
        <dbReference type="ARBA" id="ARBA00023277"/>
    </source>
</evidence>
<gene>
    <name evidence="6" type="primary">eda</name>
    <name evidence="6" type="ORF">GC105_06395</name>
</gene>
<accession>A0A6A7K7M7</accession>
<dbReference type="NCBIfam" id="TIGR01182">
    <property type="entry name" value="eda"/>
    <property type="match status" value="1"/>
</dbReference>
<evidence type="ECO:0000256" key="4">
    <source>
        <dbReference type="ARBA" id="ARBA00023239"/>
    </source>
</evidence>
<dbReference type="Pfam" id="PF01081">
    <property type="entry name" value="Aldolase"/>
    <property type="match status" value="1"/>
</dbReference>
<comment type="subunit">
    <text evidence="3">Homotrimer.</text>
</comment>
<evidence type="ECO:0000256" key="3">
    <source>
        <dbReference type="ARBA" id="ARBA00011233"/>
    </source>
</evidence>
<dbReference type="EC" id="4.1.2.14" evidence="6"/>
<sequence>MKSTIDMIVENKLVAISRGISSDKMINTVQALKDGGIVCIEVTFSAKSEEISRDTLKAISMIKEYFGDDIAVGAGTVLTVDNVRQAADAGAQYMISPNINEEVIKETKRLGLVSIPGAFTPTEVINAYNMGADIVKLFPAAVLGVEYIKAITGPITHIPLTAVGGIHAGNANDFIRAGCIGVSVGGNLVNKKLIDAGDFEAIKKLAQEYKL</sequence>
<name>A0A6A7K7M7_9FIRM</name>
<organism evidence="6 7">
    <name type="scientific">Alkalibaculum sporogenes</name>
    <dbReference type="NCBI Taxonomy" id="2655001"/>
    <lineage>
        <taxon>Bacteria</taxon>
        <taxon>Bacillati</taxon>
        <taxon>Bacillota</taxon>
        <taxon>Clostridia</taxon>
        <taxon>Eubacteriales</taxon>
        <taxon>Eubacteriaceae</taxon>
        <taxon>Alkalibaculum</taxon>
    </lineage>
</organism>
<protein>
    <submittedName>
        <fullName evidence="6">Bifunctional 4-hydroxy-2-oxoglutarate aldolase/2-dehydro-3-deoxy-phosphogluconate aldolase</fullName>
        <ecNumber evidence="6">4.1.2.14</ecNumber>
        <ecNumber evidence="6">4.1.3.16</ecNumber>
    </submittedName>
</protein>
<evidence type="ECO:0000256" key="1">
    <source>
        <dbReference type="ARBA" id="ARBA00004761"/>
    </source>
</evidence>
<dbReference type="PANTHER" id="PTHR30246:SF1">
    <property type="entry name" value="2-DEHYDRO-3-DEOXY-6-PHOSPHOGALACTONATE ALDOLASE-RELATED"/>
    <property type="match status" value="1"/>
</dbReference>
<dbReference type="SUPFAM" id="SSF51569">
    <property type="entry name" value="Aldolase"/>
    <property type="match status" value="1"/>
</dbReference>
<reference evidence="6 7" key="1">
    <citation type="submission" date="2019-10" db="EMBL/GenBank/DDBJ databases">
        <title>Alkalibaculum tamaniensis sp.nov., a new alkaliphilic acetogen, isolated on methoxylated aromatics from a mud volcano.</title>
        <authorList>
            <person name="Khomyakova M.A."/>
            <person name="Merkel A.Y."/>
            <person name="Bonch-Osmolovskaya E.A."/>
            <person name="Slobodkin A.I."/>
        </authorList>
    </citation>
    <scope>NUCLEOTIDE SEQUENCE [LARGE SCALE GENOMIC DNA]</scope>
    <source>
        <strain evidence="6 7">M08DMB</strain>
    </source>
</reference>
<dbReference type="EMBL" id="WHNX01000007">
    <property type="protein sequence ID" value="MPW25414.1"/>
    <property type="molecule type" value="Genomic_DNA"/>
</dbReference>
<dbReference type="InterPro" id="IPR000887">
    <property type="entry name" value="Aldlse_KDPG_KHG"/>
</dbReference>
<dbReference type="PROSITE" id="PS00160">
    <property type="entry name" value="ALDOLASE_KDPG_KHG_2"/>
    <property type="match status" value="1"/>
</dbReference>
<comment type="caution">
    <text evidence="6">The sequence shown here is derived from an EMBL/GenBank/DDBJ whole genome shotgun (WGS) entry which is preliminary data.</text>
</comment>
<dbReference type="PANTHER" id="PTHR30246">
    <property type="entry name" value="2-KETO-3-DEOXY-6-PHOSPHOGLUCONATE ALDOLASE"/>
    <property type="match status" value="1"/>
</dbReference>
<dbReference type="InterPro" id="IPR013785">
    <property type="entry name" value="Aldolase_TIM"/>
</dbReference>
<dbReference type="RefSeq" id="WP_152802882.1">
    <property type="nucleotide sequence ID" value="NZ_WHNX01000007.1"/>
</dbReference>
<dbReference type="InterPro" id="IPR031338">
    <property type="entry name" value="KDPG/KHG_AS_2"/>
</dbReference>
<evidence type="ECO:0000256" key="2">
    <source>
        <dbReference type="ARBA" id="ARBA00006906"/>
    </source>
</evidence>
<dbReference type="GO" id="GO:0008700">
    <property type="term" value="F:(R,S)-4-hydroxy-2-oxoglutarate aldolase activity"/>
    <property type="evidence" value="ECO:0007669"/>
    <property type="project" value="UniProtKB-EC"/>
</dbReference>